<protein>
    <submittedName>
        <fullName evidence="11">ABC transporter ATP-binding protein</fullName>
    </submittedName>
</protein>
<dbReference type="PANTHER" id="PTHR43297:SF14">
    <property type="entry name" value="ATPASE AAA-TYPE CORE DOMAIN-CONTAINING PROTEIN"/>
    <property type="match status" value="1"/>
</dbReference>
<comment type="caution">
    <text evidence="11">The sequence shown here is derived from an EMBL/GenBank/DDBJ whole genome shotgun (WGS) entry which is preliminary data.</text>
</comment>
<dbReference type="PANTHER" id="PTHR43297">
    <property type="entry name" value="OLIGOPEPTIDE TRANSPORT ATP-BINDING PROTEIN APPD"/>
    <property type="match status" value="1"/>
</dbReference>
<dbReference type="InterPro" id="IPR003439">
    <property type="entry name" value="ABC_transporter-like_ATP-bd"/>
</dbReference>
<dbReference type="Gene3D" id="3.40.50.300">
    <property type="entry name" value="P-loop containing nucleotide triphosphate hydrolases"/>
    <property type="match status" value="2"/>
</dbReference>
<evidence type="ECO:0000313" key="11">
    <source>
        <dbReference type="EMBL" id="GGA53956.1"/>
    </source>
</evidence>
<feature type="domain" description="ABC transporter" evidence="10">
    <location>
        <begin position="11"/>
        <end position="260"/>
    </location>
</feature>
<dbReference type="RefSeq" id="WP_188474539.1">
    <property type="nucleotide sequence ID" value="NZ_BMFZ01000009.1"/>
</dbReference>
<dbReference type="InterPro" id="IPR050388">
    <property type="entry name" value="ABC_Ni/Peptide_Import"/>
</dbReference>
<organism evidence="11 12">
    <name type="scientific">Hafnia psychrotolerans</name>
    <dbReference type="NCBI Taxonomy" id="1477018"/>
    <lineage>
        <taxon>Bacteria</taxon>
        <taxon>Pseudomonadati</taxon>
        <taxon>Pseudomonadota</taxon>
        <taxon>Gammaproteobacteria</taxon>
        <taxon>Enterobacterales</taxon>
        <taxon>Hafniaceae</taxon>
        <taxon>Hafnia</taxon>
    </lineage>
</organism>
<dbReference type="InterPro" id="IPR017871">
    <property type="entry name" value="ABC_transporter-like_CS"/>
</dbReference>
<feature type="domain" description="ABC transporter" evidence="10">
    <location>
        <begin position="278"/>
        <end position="517"/>
    </location>
</feature>
<reference evidence="12" key="1">
    <citation type="journal article" date="2019" name="Int. J. Syst. Evol. Microbiol.">
        <title>The Global Catalogue of Microorganisms (GCM) 10K type strain sequencing project: providing services to taxonomists for standard genome sequencing and annotation.</title>
        <authorList>
            <consortium name="The Broad Institute Genomics Platform"/>
            <consortium name="The Broad Institute Genome Sequencing Center for Infectious Disease"/>
            <person name="Wu L."/>
            <person name="Ma J."/>
        </authorList>
    </citation>
    <scope>NUCLEOTIDE SEQUENCE [LARGE SCALE GENOMIC DNA]</scope>
    <source>
        <strain evidence="12">CGMCC 1.12806</strain>
    </source>
</reference>
<dbReference type="NCBIfam" id="NF007739">
    <property type="entry name" value="PRK10419.1"/>
    <property type="match status" value="2"/>
</dbReference>
<evidence type="ECO:0000259" key="10">
    <source>
        <dbReference type="PROSITE" id="PS50893"/>
    </source>
</evidence>
<evidence type="ECO:0000256" key="8">
    <source>
        <dbReference type="ARBA" id="ARBA00022967"/>
    </source>
</evidence>
<dbReference type="Pfam" id="PF00005">
    <property type="entry name" value="ABC_tran"/>
    <property type="match status" value="2"/>
</dbReference>
<dbReference type="InterPro" id="IPR022357">
    <property type="entry name" value="MIP_CS"/>
</dbReference>
<accession>A0ABQ1GZW3</accession>
<evidence type="ECO:0000256" key="1">
    <source>
        <dbReference type="ARBA" id="ARBA00004417"/>
    </source>
</evidence>
<dbReference type="SMART" id="SM00382">
    <property type="entry name" value="AAA"/>
    <property type="match status" value="2"/>
</dbReference>
<dbReference type="PROSITE" id="PS00221">
    <property type="entry name" value="MIP"/>
    <property type="match status" value="1"/>
</dbReference>
<evidence type="ECO:0000313" key="12">
    <source>
        <dbReference type="Proteomes" id="UP000627464"/>
    </source>
</evidence>
<evidence type="ECO:0000256" key="9">
    <source>
        <dbReference type="ARBA" id="ARBA00023136"/>
    </source>
</evidence>
<dbReference type="InterPro" id="IPR003593">
    <property type="entry name" value="AAA+_ATPase"/>
</dbReference>
<dbReference type="InterPro" id="IPR027417">
    <property type="entry name" value="P-loop_NTPase"/>
</dbReference>
<dbReference type="Proteomes" id="UP000627464">
    <property type="component" value="Unassembled WGS sequence"/>
</dbReference>
<dbReference type="GO" id="GO:0005524">
    <property type="term" value="F:ATP binding"/>
    <property type="evidence" value="ECO:0007669"/>
    <property type="project" value="UniProtKB-KW"/>
</dbReference>
<keyword evidence="6" id="KW-0547">Nucleotide-binding</keyword>
<keyword evidence="3" id="KW-0813">Transport</keyword>
<keyword evidence="4" id="KW-1003">Cell membrane</keyword>
<gene>
    <name evidence="11" type="ORF">GCM10011328_31930</name>
</gene>
<evidence type="ECO:0000256" key="5">
    <source>
        <dbReference type="ARBA" id="ARBA00022519"/>
    </source>
</evidence>
<comment type="subcellular location">
    <subcellularLocation>
        <location evidence="1">Cell inner membrane</location>
        <topology evidence="1">Peripheral membrane protein</topology>
    </subcellularLocation>
</comment>
<evidence type="ECO:0000256" key="3">
    <source>
        <dbReference type="ARBA" id="ARBA00022448"/>
    </source>
</evidence>
<keyword evidence="7 11" id="KW-0067">ATP-binding</keyword>
<dbReference type="PROSITE" id="PS00211">
    <property type="entry name" value="ABC_TRANSPORTER_1"/>
    <property type="match status" value="2"/>
</dbReference>
<evidence type="ECO:0000256" key="2">
    <source>
        <dbReference type="ARBA" id="ARBA00005417"/>
    </source>
</evidence>
<keyword evidence="9" id="KW-0472">Membrane</keyword>
<dbReference type="SUPFAM" id="SSF52540">
    <property type="entry name" value="P-loop containing nucleoside triphosphate hydrolases"/>
    <property type="match status" value="2"/>
</dbReference>
<sequence>MSDTSVQNDVLKVEHLRVVSDGKHPSTLVDNISFTVRRGEVLGLIGESGAGKSTIGLAILGHCRQGMHIESGSILFNGQDLTTLSDRRLRQVRGRHIAYVAQSAGAAFNPAITLGEQVIEAALKHKVYDRQQAQAKAITLFEQLGLPQPQQFYQRYPHQVSGGQLQRAMIAMALCAGPELLIFDEPTTALDVTTQLGVLKAISDVIRISGVAAIYISHDLAVVAQISNHIMVLQQGKTIEQAATGQLLTQPQQDYTRRLLHAQAESKTPQTGEAPVALCISNVSARYHAQPVLQNVSLNLPRGRTLAVIGESGSGKSTLGKVICGLLTPESGEVSLDQQRLPANLRQRSRRQLRDVQLIHQIPDTALNPKERVGGQIARVLACFSDLNRSQRDARVRELLAQVGLHAELATRFPSALSGGQKQRVCIARALAAQPKLIVCDEPTSALDPLVARDVLALLRKIQQDTGISYLFITHDLQVVREIADEVAVLKEGVIVRQGPVTSTLVEPLDDYTRELLRSVPEMRVGWLEETLTA</sequence>
<keyword evidence="5" id="KW-0997">Cell inner membrane</keyword>
<name>A0ABQ1GZW3_9GAMM</name>
<dbReference type="EMBL" id="BMFZ01000009">
    <property type="protein sequence ID" value="GGA53956.1"/>
    <property type="molecule type" value="Genomic_DNA"/>
</dbReference>
<keyword evidence="8" id="KW-1278">Translocase</keyword>
<comment type="similarity">
    <text evidence="2">Belongs to the ABC transporter superfamily.</text>
</comment>
<proteinExistence type="inferred from homology"/>
<evidence type="ECO:0000256" key="4">
    <source>
        <dbReference type="ARBA" id="ARBA00022475"/>
    </source>
</evidence>
<evidence type="ECO:0000256" key="6">
    <source>
        <dbReference type="ARBA" id="ARBA00022741"/>
    </source>
</evidence>
<keyword evidence="12" id="KW-1185">Reference proteome</keyword>
<evidence type="ECO:0000256" key="7">
    <source>
        <dbReference type="ARBA" id="ARBA00022840"/>
    </source>
</evidence>
<dbReference type="PROSITE" id="PS50893">
    <property type="entry name" value="ABC_TRANSPORTER_2"/>
    <property type="match status" value="2"/>
</dbReference>
<dbReference type="CDD" id="cd03257">
    <property type="entry name" value="ABC_NikE_OppD_transporters"/>
    <property type="match status" value="2"/>
</dbReference>